<sequence length="167" mass="19324">MLENNHNYLYKLAWEYHPNALIAVNSDLEIQLVNPAFCTLFKLESCAIKGQLAVNILGDIEHLKSAWKENKNIENSIKEYPKPEIFVKEFIYPIEEKNLILCIMIDLTSEIKQKKELTKMQEQMIKQVNNVVNNQMKVAQEIAGLLGETTAETKVNLFKLLQLFNNQ</sequence>
<dbReference type="RefSeq" id="WP_320001913.1">
    <property type="nucleotide sequence ID" value="NZ_CP138348.1"/>
</dbReference>
<protein>
    <submittedName>
        <fullName evidence="1">PAS domain-containing protein</fullName>
    </submittedName>
</protein>
<accession>A0AAF0ZFL0</accession>
<dbReference type="EMBL" id="CP138348">
    <property type="protein sequence ID" value="WPF89473.1"/>
    <property type="molecule type" value="Genomic_DNA"/>
</dbReference>
<evidence type="ECO:0000313" key="1">
    <source>
        <dbReference type="EMBL" id="WPF89473.1"/>
    </source>
</evidence>
<organism evidence="1">
    <name type="scientific">Cyanobacterium aponinum AL20115</name>
    <dbReference type="NCBI Taxonomy" id="3090662"/>
    <lineage>
        <taxon>Bacteria</taxon>
        <taxon>Bacillati</taxon>
        <taxon>Cyanobacteriota</taxon>
        <taxon>Cyanophyceae</taxon>
        <taxon>Oscillatoriophycideae</taxon>
        <taxon>Chroococcales</taxon>
        <taxon>Geminocystaceae</taxon>
        <taxon>Cyanobacterium</taxon>
    </lineage>
</organism>
<reference evidence="1" key="1">
    <citation type="submission" date="2023-11" db="EMBL/GenBank/DDBJ databases">
        <title>Genome sequence of Cyanobacterium aponinum BCRC AL20115.</title>
        <authorList>
            <person name="Chang H.-Y."/>
            <person name="Lin K.-M."/>
            <person name="Hsueh H.-T."/>
            <person name="Chu H.-A."/>
            <person name="Kuo C.-H."/>
        </authorList>
    </citation>
    <scope>NUCLEOTIDE SEQUENCE</scope>
    <source>
        <strain evidence="1">AL20115</strain>
    </source>
</reference>
<gene>
    <name evidence="1" type="ORF">SAY89_04170</name>
</gene>
<dbReference type="Gene3D" id="3.30.450.20">
    <property type="entry name" value="PAS domain"/>
    <property type="match status" value="1"/>
</dbReference>
<name>A0AAF0ZFL0_9CHRO</name>
<proteinExistence type="predicted"/>
<dbReference type="AlphaFoldDB" id="A0AAF0ZFL0"/>